<feature type="domain" description="IclR-ED" evidence="5">
    <location>
        <begin position="73"/>
        <end position="257"/>
    </location>
</feature>
<dbReference type="SUPFAM" id="SSF55781">
    <property type="entry name" value="GAF domain-like"/>
    <property type="match status" value="1"/>
</dbReference>
<dbReference type="InterPro" id="IPR011991">
    <property type="entry name" value="ArsR-like_HTH"/>
</dbReference>
<evidence type="ECO:0000256" key="3">
    <source>
        <dbReference type="ARBA" id="ARBA00023163"/>
    </source>
</evidence>
<dbReference type="InterPro" id="IPR029016">
    <property type="entry name" value="GAF-like_dom_sf"/>
</dbReference>
<keyword evidence="2" id="KW-0238">DNA-binding</keyword>
<evidence type="ECO:0000256" key="1">
    <source>
        <dbReference type="ARBA" id="ARBA00023015"/>
    </source>
</evidence>
<dbReference type="PANTHER" id="PTHR30136">
    <property type="entry name" value="HELIX-TURN-HELIX TRANSCRIPTIONAL REGULATOR, ICLR FAMILY"/>
    <property type="match status" value="1"/>
</dbReference>
<reference evidence="7" key="1">
    <citation type="journal article" date="2023" name="Arch. Microbiol.">
        <title>Desulfoferula mesophilus gen. nov. sp. nov., a mesophilic sulfate-reducing bacterium isolated from a brackish lake sediment.</title>
        <authorList>
            <person name="Watanabe T."/>
            <person name="Yabe T."/>
            <person name="Tsuji J.M."/>
            <person name="Fukui M."/>
        </authorList>
    </citation>
    <scope>NUCLEOTIDE SEQUENCE [LARGE SCALE GENOMIC DNA]</scope>
    <source>
        <strain evidence="7">12FAK</strain>
    </source>
</reference>
<accession>A0AAU9ET14</accession>
<dbReference type="FunFam" id="1.10.10.10:FF:000056">
    <property type="entry name" value="IclR family transcriptional regulator"/>
    <property type="match status" value="1"/>
</dbReference>
<dbReference type="InterPro" id="IPR036390">
    <property type="entry name" value="WH_DNA-bd_sf"/>
</dbReference>
<dbReference type="KEGG" id="dmp:FAK_39670"/>
<dbReference type="Pfam" id="PF01614">
    <property type="entry name" value="IclR_C"/>
    <property type="match status" value="1"/>
</dbReference>
<organism evidence="6 7">
    <name type="scientific">Desulfoferula mesophila</name>
    <dbReference type="NCBI Taxonomy" id="3058419"/>
    <lineage>
        <taxon>Bacteria</taxon>
        <taxon>Pseudomonadati</taxon>
        <taxon>Thermodesulfobacteriota</taxon>
        <taxon>Desulfarculia</taxon>
        <taxon>Desulfarculales</taxon>
        <taxon>Desulfarculaceae</taxon>
        <taxon>Desulfoferula</taxon>
    </lineage>
</organism>
<dbReference type="InterPro" id="IPR005471">
    <property type="entry name" value="Tscrpt_reg_IclR_N"/>
</dbReference>
<dbReference type="Pfam" id="PF09339">
    <property type="entry name" value="HTH_IclR"/>
    <property type="match status" value="1"/>
</dbReference>
<keyword evidence="3" id="KW-0804">Transcription</keyword>
<evidence type="ECO:0000313" key="7">
    <source>
        <dbReference type="Proteomes" id="UP001366166"/>
    </source>
</evidence>
<dbReference type="PROSITE" id="PS51077">
    <property type="entry name" value="HTH_ICLR"/>
    <property type="match status" value="1"/>
</dbReference>
<gene>
    <name evidence="6" type="ORF">FAK_39670</name>
</gene>
<dbReference type="InterPro" id="IPR050707">
    <property type="entry name" value="HTH_MetabolicPath_Reg"/>
</dbReference>
<dbReference type="SMART" id="SM00346">
    <property type="entry name" value="HTH_ICLR"/>
    <property type="match status" value="1"/>
</dbReference>
<feature type="domain" description="HTH iclR-type" evidence="4">
    <location>
        <begin position="10"/>
        <end position="72"/>
    </location>
</feature>
<dbReference type="InterPro" id="IPR014757">
    <property type="entry name" value="Tscrpt_reg_IclR_C"/>
</dbReference>
<evidence type="ECO:0000256" key="2">
    <source>
        <dbReference type="ARBA" id="ARBA00023125"/>
    </source>
</evidence>
<name>A0AAU9ET14_9BACT</name>
<evidence type="ECO:0000259" key="5">
    <source>
        <dbReference type="PROSITE" id="PS51078"/>
    </source>
</evidence>
<dbReference type="GO" id="GO:0003677">
    <property type="term" value="F:DNA binding"/>
    <property type="evidence" value="ECO:0007669"/>
    <property type="project" value="UniProtKB-KW"/>
</dbReference>
<keyword evidence="7" id="KW-1185">Reference proteome</keyword>
<dbReference type="PANTHER" id="PTHR30136:SF24">
    <property type="entry name" value="HTH-TYPE TRANSCRIPTIONAL REPRESSOR ALLR"/>
    <property type="match status" value="1"/>
</dbReference>
<dbReference type="CDD" id="cd00090">
    <property type="entry name" value="HTH_ARSR"/>
    <property type="match status" value="1"/>
</dbReference>
<protein>
    <submittedName>
        <fullName evidence="6">IclR family transcriptional regulator</fullName>
    </submittedName>
</protein>
<dbReference type="AlphaFoldDB" id="A0AAU9ET14"/>
<dbReference type="Gene3D" id="1.10.10.10">
    <property type="entry name" value="Winged helix-like DNA-binding domain superfamily/Winged helix DNA-binding domain"/>
    <property type="match status" value="1"/>
</dbReference>
<keyword evidence="1" id="KW-0805">Transcription regulation</keyword>
<evidence type="ECO:0000313" key="6">
    <source>
        <dbReference type="EMBL" id="BEQ16901.1"/>
    </source>
</evidence>
<dbReference type="InterPro" id="IPR036388">
    <property type="entry name" value="WH-like_DNA-bd_sf"/>
</dbReference>
<dbReference type="GO" id="GO:0003700">
    <property type="term" value="F:DNA-binding transcription factor activity"/>
    <property type="evidence" value="ECO:0007669"/>
    <property type="project" value="TreeGrafter"/>
</dbReference>
<dbReference type="EMBL" id="AP028679">
    <property type="protein sequence ID" value="BEQ16901.1"/>
    <property type="molecule type" value="Genomic_DNA"/>
</dbReference>
<sequence>MTPNKPNNSPQTVERALNILEYIVDMQKPLGVLELSDKLNLNKSTIYRILQALVSKGYLHQRAEDSKYCVGYKILELNTKIIRNLGLRQVSVSAMEKLAQKAKETVALGVIDQRGVVYVDQIGGEEDRVRIHFRMGVHMPFHSTGAGKAALAFFPQEERDAILSNYKLEKFTKNTITNIGSLHKELKEIRQKGYSFNDGETQEMVRVVGAPIFDSQNKVVGSIVLAALTNRFALEQVPTFGKLVLKAAMEISNNLGCGKDCHISSK</sequence>
<dbReference type="SUPFAM" id="SSF46785">
    <property type="entry name" value="Winged helix' DNA-binding domain"/>
    <property type="match status" value="1"/>
</dbReference>
<dbReference type="Gene3D" id="3.30.450.40">
    <property type="match status" value="1"/>
</dbReference>
<proteinExistence type="predicted"/>
<evidence type="ECO:0000259" key="4">
    <source>
        <dbReference type="PROSITE" id="PS51077"/>
    </source>
</evidence>
<dbReference type="GO" id="GO:0045892">
    <property type="term" value="P:negative regulation of DNA-templated transcription"/>
    <property type="evidence" value="ECO:0007669"/>
    <property type="project" value="TreeGrafter"/>
</dbReference>
<dbReference type="Proteomes" id="UP001366166">
    <property type="component" value="Chromosome"/>
</dbReference>
<dbReference type="PROSITE" id="PS51078">
    <property type="entry name" value="ICLR_ED"/>
    <property type="match status" value="1"/>
</dbReference>